<proteinExistence type="predicted"/>
<sequence>MASRVGQQNEVAYTLSNPPILNSSDIDWLKTSIPGKTFNKLTLLSSVRPNQKTKEEVYASFQSSSDVFVIYKSRYSKIVGAYFQDIFVRRDQTALYNPDLGSRGISTQTAVLGVTDRTTIEQSSWNESSYSQAYQYDESLQTVVYNDRGQLHFNLDCIEPPLTPSDDQGKDFLVITDPGYSAKNLTGSPTWAKQDQVDLACVQIEFYHGEQ</sequence>
<evidence type="ECO:0000313" key="1">
    <source>
        <dbReference type="EMBL" id="CDW81588.1"/>
    </source>
</evidence>
<protein>
    <recommendedName>
        <fullName evidence="3">TLDc domain-containing protein</fullName>
    </recommendedName>
</protein>
<dbReference type="EMBL" id="CCKQ01010080">
    <property type="protein sequence ID" value="CDW81588.1"/>
    <property type="molecule type" value="Genomic_DNA"/>
</dbReference>
<dbReference type="AlphaFoldDB" id="A0A078AL47"/>
<name>A0A078AL47_STYLE</name>
<evidence type="ECO:0008006" key="3">
    <source>
        <dbReference type="Google" id="ProtNLM"/>
    </source>
</evidence>
<reference evidence="1 2" key="1">
    <citation type="submission" date="2014-06" db="EMBL/GenBank/DDBJ databases">
        <authorList>
            <person name="Swart Estienne"/>
        </authorList>
    </citation>
    <scope>NUCLEOTIDE SEQUENCE [LARGE SCALE GENOMIC DNA]</scope>
    <source>
        <strain evidence="1 2">130c</strain>
    </source>
</reference>
<dbReference type="InParanoid" id="A0A078AL47"/>
<dbReference type="Proteomes" id="UP000039865">
    <property type="component" value="Unassembled WGS sequence"/>
</dbReference>
<keyword evidence="2" id="KW-1185">Reference proteome</keyword>
<evidence type="ECO:0000313" key="2">
    <source>
        <dbReference type="Proteomes" id="UP000039865"/>
    </source>
</evidence>
<organism evidence="1 2">
    <name type="scientific">Stylonychia lemnae</name>
    <name type="common">Ciliate</name>
    <dbReference type="NCBI Taxonomy" id="5949"/>
    <lineage>
        <taxon>Eukaryota</taxon>
        <taxon>Sar</taxon>
        <taxon>Alveolata</taxon>
        <taxon>Ciliophora</taxon>
        <taxon>Intramacronucleata</taxon>
        <taxon>Spirotrichea</taxon>
        <taxon>Stichotrichia</taxon>
        <taxon>Sporadotrichida</taxon>
        <taxon>Oxytrichidae</taxon>
        <taxon>Stylonychinae</taxon>
        <taxon>Stylonychia</taxon>
    </lineage>
</organism>
<accession>A0A078AL47</accession>
<gene>
    <name evidence="1" type="primary">Contig9477.g10141</name>
    <name evidence="1" type="ORF">STYLEM_10608</name>
</gene>